<evidence type="ECO:0000313" key="4">
    <source>
        <dbReference type="EMBL" id="EAW07078.1"/>
    </source>
</evidence>
<dbReference type="PANTHER" id="PTHR31896:SF64">
    <property type="entry name" value="TRICHOTHECENE 3-O-ACETYLTRANSFERASE"/>
    <property type="match status" value="1"/>
</dbReference>
<dbReference type="Pfam" id="PF22664">
    <property type="entry name" value="TRI-like_N"/>
    <property type="match status" value="1"/>
</dbReference>
<dbReference type="HOGENOM" id="CLU_026450_5_0_1"/>
<gene>
    <name evidence="4" type="ORF">ACLA_087850</name>
</gene>
<dbReference type="KEGG" id="act:ACLA_087850"/>
<dbReference type="EMBL" id="DS027060">
    <property type="protein sequence ID" value="EAW07078.1"/>
    <property type="molecule type" value="Genomic_DNA"/>
</dbReference>
<dbReference type="VEuPathDB" id="FungiDB:ACLA_087850"/>
<dbReference type="GO" id="GO:0016746">
    <property type="term" value="F:acyltransferase activity"/>
    <property type="evidence" value="ECO:0007669"/>
    <property type="project" value="UniProtKB-KW"/>
</dbReference>
<reference evidence="4 5" key="1">
    <citation type="journal article" date="2008" name="PLoS Genet.">
        <title>Genomic islands in the pathogenic filamentous fungus Aspergillus fumigatus.</title>
        <authorList>
            <person name="Fedorova N.D."/>
            <person name="Khaldi N."/>
            <person name="Joardar V.S."/>
            <person name="Maiti R."/>
            <person name="Amedeo P."/>
            <person name="Anderson M.J."/>
            <person name="Crabtree J."/>
            <person name="Silva J.C."/>
            <person name="Badger J.H."/>
            <person name="Albarraq A."/>
            <person name="Angiuoli S."/>
            <person name="Bussey H."/>
            <person name="Bowyer P."/>
            <person name="Cotty P.J."/>
            <person name="Dyer P.S."/>
            <person name="Egan A."/>
            <person name="Galens K."/>
            <person name="Fraser-Liggett C.M."/>
            <person name="Haas B.J."/>
            <person name="Inman J.M."/>
            <person name="Kent R."/>
            <person name="Lemieux S."/>
            <person name="Malavazi I."/>
            <person name="Orvis J."/>
            <person name="Roemer T."/>
            <person name="Ronning C.M."/>
            <person name="Sundaram J.P."/>
            <person name="Sutton G."/>
            <person name="Turner G."/>
            <person name="Venter J.C."/>
            <person name="White O.R."/>
            <person name="Whitty B.R."/>
            <person name="Youngman P."/>
            <person name="Wolfe K.H."/>
            <person name="Goldman G.H."/>
            <person name="Wortman J.R."/>
            <person name="Jiang B."/>
            <person name="Denning D.W."/>
            <person name="Nierman W.C."/>
        </authorList>
    </citation>
    <scope>NUCLEOTIDE SEQUENCE [LARGE SCALE GENOMIC DNA]</scope>
    <source>
        <strain evidence="5">ATCC 1007 / CBS 513.65 / DSM 816 / NCTC 3887 / NRRL 1</strain>
    </source>
</reference>
<dbReference type="InterPro" id="IPR054710">
    <property type="entry name" value="Tri101-like_N"/>
</dbReference>
<proteinExistence type="predicted"/>
<dbReference type="RefSeq" id="XP_001268504.1">
    <property type="nucleotide sequence ID" value="XM_001268503.1"/>
</dbReference>
<evidence type="ECO:0000259" key="3">
    <source>
        <dbReference type="Pfam" id="PF22664"/>
    </source>
</evidence>
<evidence type="ECO:0000256" key="2">
    <source>
        <dbReference type="ARBA" id="ARBA00023315"/>
    </source>
</evidence>
<dbReference type="Proteomes" id="UP000006701">
    <property type="component" value="Unassembled WGS sequence"/>
</dbReference>
<dbReference type="OMA" id="YMGQMGY"/>
<keyword evidence="2" id="KW-0012">Acyltransferase</keyword>
<evidence type="ECO:0000256" key="1">
    <source>
        <dbReference type="ARBA" id="ARBA00022679"/>
    </source>
</evidence>
<organism evidence="4 5">
    <name type="scientific">Aspergillus clavatus (strain ATCC 1007 / CBS 513.65 / DSM 816 / NCTC 3887 / NRRL 1 / QM 1276 / 107)</name>
    <dbReference type="NCBI Taxonomy" id="344612"/>
    <lineage>
        <taxon>Eukaryota</taxon>
        <taxon>Fungi</taxon>
        <taxon>Dikarya</taxon>
        <taxon>Ascomycota</taxon>
        <taxon>Pezizomycotina</taxon>
        <taxon>Eurotiomycetes</taxon>
        <taxon>Eurotiomycetidae</taxon>
        <taxon>Eurotiales</taxon>
        <taxon>Aspergillaceae</taxon>
        <taxon>Aspergillus</taxon>
        <taxon>Aspergillus subgen. Fumigati</taxon>
    </lineage>
</organism>
<dbReference type="eggNOG" id="ENOG502SHVS">
    <property type="taxonomic scope" value="Eukaryota"/>
</dbReference>
<keyword evidence="1" id="KW-0808">Transferase</keyword>
<dbReference type="AlphaFoldDB" id="A1CUU1"/>
<protein>
    <submittedName>
        <fullName evidence="4">Trichothecene biosynthesis acetyltransferase, putative</fullName>
    </submittedName>
</protein>
<dbReference type="InterPro" id="IPR051283">
    <property type="entry name" value="Sec_Metabolite_Acyltrans"/>
</dbReference>
<dbReference type="GeneID" id="4699807"/>
<evidence type="ECO:0000313" key="5">
    <source>
        <dbReference type="Proteomes" id="UP000006701"/>
    </source>
</evidence>
<dbReference type="PANTHER" id="PTHR31896">
    <property type="entry name" value="FAMILY REGULATORY PROTEIN, PUTATIVE (AFU_ORTHOLOGUE AFUA_3G14730)-RELATED"/>
    <property type="match status" value="1"/>
</dbReference>
<keyword evidence="5" id="KW-1185">Reference proteome</keyword>
<feature type="domain" description="Trichothecene 3-O-acetyltransferase-like N-terminal" evidence="3">
    <location>
        <begin position="19"/>
        <end position="156"/>
    </location>
</feature>
<dbReference type="Gene3D" id="3.30.559.10">
    <property type="entry name" value="Chloramphenicol acetyltransferase-like domain"/>
    <property type="match status" value="2"/>
</dbReference>
<name>A1CUU1_ASPCL</name>
<dbReference type="InterPro" id="IPR023213">
    <property type="entry name" value="CAT-like_dom_sf"/>
</dbReference>
<accession>A1CUU1</accession>
<dbReference type="OrthoDB" id="1862401at2759"/>
<sequence>MLCFPAPRDYSGKSGLDDWHDSILSSFMAAANQLTTAFPWLAGRVIDDSGVFRVVAYEPSSIFPNSIIRFKDCRSIAPPYDEIVSARGPIRLLDGKVLAPRTAFPESYQESDEEPAPVLVFQVNLVEGGILVDCAAQHNIIDMTGIEQCFVLLATAMRGEAFPLHAIEQGNRDRRSIVPLLRDGKPRLDHSQFKRTVSSERPDPTVLGQGSGYFWRYYRFSRSQLAQLKEQAQEGFGGLPPDSQVPYISTNDALSAFCWKRIGTVRLRRGGATTATTKFCRAVNARPAMGVPREYMGDLVIIATSRFALGELAQAPLAVVTAALRKDLQVSNNEYYIRSFATLIANEPDRSIISYGGNFNPETDIGSSSWADVQLYRVEFGPLGKPALVRRPNFAPLKSDIYFMPRTEAGDIDALLCMTEEDFVGLDKDPEWKLYSQYIG</sequence>